<proteinExistence type="predicted"/>
<dbReference type="AlphaFoldDB" id="A0A0F9A5D6"/>
<protein>
    <submittedName>
        <fullName evidence="1">Uncharacterized protein</fullName>
    </submittedName>
</protein>
<organism evidence="1">
    <name type="scientific">marine sediment metagenome</name>
    <dbReference type="NCBI Taxonomy" id="412755"/>
    <lineage>
        <taxon>unclassified sequences</taxon>
        <taxon>metagenomes</taxon>
        <taxon>ecological metagenomes</taxon>
    </lineage>
</organism>
<gene>
    <name evidence="1" type="ORF">LCGC14_2954840</name>
</gene>
<comment type="caution">
    <text evidence="1">The sequence shown here is derived from an EMBL/GenBank/DDBJ whole genome shotgun (WGS) entry which is preliminary data.</text>
</comment>
<accession>A0A0F9A5D6</accession>
<reference evidence="1" key="1">
    <citation type="journal article" date="2015" name="Nature">
        <title>Complex archaea that bridge the gap between prokaryotes and eukaryotes.</title>
        <authorList>
            <person name="Spang A."/>
            <person name="Saw J.H."/>
            <person name="Jorgensen S.L."/>
            <person name="Zaremba-Niedzwiedzka K."/>
            <person name="Martijn J."/>
            <person name="Lind A.E."/>
            <person name="van Eijk R."/>
            <person name="Schleper C."/>
            <person name="Guy L."/>
            <person name="Ettema T.J."/>
        </authorList>
    </citation>
    <scope>NUCLEOTIDE SEQUENCE</scope>
</reference>
<evidence type="ECO:0000313" key="1">
    <source>
        <dbReference type="EMBL" id="KKK67361.1"/>
    </source>
</evidence>
<name>A0A0F9A5D6_9ZZZZ</name>
<dbReference type="EMBL" id="LAZR01059653">
    <property type="protein sequence ID" value="KKK67361.1"/>
    <property type="molecule type" value="Genomic_DNA"/>
</dbReference>
<sequence>MRITKKMKAEYREICGAKYRDRLEGFGKERGEVCFGCRSIYGCGGVIGVNICPTIDSMVEEGSIKVTHNQPKWMDWATRMKN</sequence>